<name>A0A7L3QAR9_9SYLV</name>
<gene>
    <name evidence="3" type="primary">Nphs1_2</name>
    <name evidence="3" type="ORF">CETCET_R16534</name>
</gene>
<evidence type="ECO:0000259" key="2">
    <source>
        <dbReference type="PROSITE" id="PS50835"/>
    </source>
</evidence>
<dbReference type="InterPro" id="IPR036179">
    <property type="entry name" value="Ig-like_dom_sf"/>
</dbReference>
<feature type="non-terminal residue" evidence="3">
    <location>
        <position position="1"/>
    </location>
</feature>
<feature type="compositionally biased region" description="Low complexity" evidence="1">
    <location>
        <begin position="83"/>
        <end position="98"/>
    </location>
</feature>
<dbReference type="InterPro" id="IPR013783">
    <property type="entry name" value="Ig-like_fold"/>
</dbReference>
<feature type="region of interest" description="Disordered" evidence="1">
    <location>
        <begin position="36"/>
        <end position="55"/>
    </location>
</feature>
<organism evidence="3 4">
    <name type="scientific">Cettia cetti</name>
    <dbReference type="NCBI Taxonomy" id="68486"/>
    <lineage>
        <taxon>Eukaryota</taxon>
        <taxon>Metazoa</taxon>
        <taxon>Chordata</taxon>
        <taxon>Craniata</taxon>
        <taxon>Vertebrata</taxon>
        <taxon>Euteleostomi</taxon>
        <taxon>Archelosauria</taxon>
        <taxon>Archosauria</taxon>
        <taxon>Dinosauria</taxon>
        <taxon>Saurischia</taxon>
        <taxon>Theropoda</taxon>
        <taxon>Coelurosauria</taxon>
        <taxon>Aves</taxon>
        <taxon>Neognathae</taxon>
        <taxon>Neoaves</taxon>
        <taxon>Telluraves</taxon>
        <taxon>Australaves</taxon>
        <taxon>Passeriformes</taxon>
        <taxon>Sylvioidea</taxon>
        <taxon>Sylviidae</taxon>
        <taxon>Acrocephalinae</taxon>
        <taxon>Cettia</taxon>
    </lineage>
</organism>
<evidence type="ECO:0000313" key="4">
    <source>
        <dbReference type="Proteomes" id="UP000524451"/>
    </source>
</evidence>
<feature type="domain" description="Ig-like" evidence="2">
    <location>
        <begin position="1"/>
        <end position="38"/>
    </location>
</feature>
<protein>
    <submittedName>
        <fullName evidence="3">NPHN protein</fullName>
    </submittedName>
</protein>
<dbReference type="AlphaFoldDB" id="A0A7L3QAR9"/>
<evidence type="ECO:0000256" key="1">
    <source>
        <dbReference type="SAM" id="MobiDB-lite"/>
    </source>
</evidence>
<sequence>EQGAGPGEVWVPEGAESAELRCRARGVPGVELSWERNGHALSPGEPGSQFQERHWREGPWSSSVLSVTNVTGARARLRRLFLRSHQSSQSSQSSQSPRPRYRYHNQPPEPPDWEDWEHWERRNGTVGTFECVARNERGSARRRLRLRLAGGAG</sequence>
<dbReference type="EMBL" id="VZUI01037942">
    <property type="protein sequence ID" value="NXV00475.1"/>
    <property type="molecule type" value="Genomic_DNA"/>
</dbReference>
<dbReference type="Proteomes" id="UP000524451">
    <property type="component" value="Unassembled WGS sequence"/>
</dbReference>
<evidence type="ECO:0000313" key="3">
    <source>
        <dbReference type="EMBL" id="NXV00475.1"/>
    </source>
</evidence>
<dbReference type="InterPro" id="IPR007110">
    <property type="entry name" value="Ig-like_dom"/>
</dbReference>
<dbReference type="PROSITE" id="PS50835">
    <property type="entry name" value="IG_LIKE"/>
    <property type="match status" value="1"/>
</dbReference>
<dbReference type="Gene3D" id="2.60.40.10">
    <property type="entry name" value="Immunoglobulins"/>
    <property type="match status" value="1"/>
</dbReference>
<accession>A0A7L3QAR9</accession>
<feature type="region of interest" description="Disordered" evidence="1">
    <location>
        <begin position="82"/>
        <end position="116"/>
    </location>
</feature>
<feature type="non-terminal residue" evidence="3">
    <location>
        <position position="153"/>
    </location>
</feature>
<reference evidence="3 4" key="1">
    <citation type="submission" date="2019-09" db="EMBL/GenBank/DDBJ databases">
        <title>Bird 10,000 Genomes (B10K) Project - Family phase.</title>
        <authorList>
            <person name="Zhang G."/>
        </authorList>
    </citation>
    <scope>NUCLEOTIDE SEQUENCE [LARGE SCALE GENOMIC DNA]</scope>
    <source>
        <strain evidence="3">OUT-0056</strain>
        <tissue evidence="3">Blood</tissue>
    </source>
</reference>
<proteinExistence type="predicted"/>
<comment type="caution">
    <text evidence="3">The sequence shown here is derived from an EMBL/GenBank/DDBJ whole genome shotgun (WGS) entry which is preliminary data.</text>
</comment>
<keyword evidence="4" id="KW-1185">Reference proteome</keyword>
<dbReference type="SUPFAM" id="SSF48726">
    <property type="entry name" value="Immunoglobulin"/>
    <property type="match status" value="1"/>
</dbReference>